<evidence type="ECO:0000256" key="1">
    <source>
        <dbReference type="SAM" id="Phobius"/>
    </source>
</evidence>
<feature type="transmembrane region" description="Helical" evidence="1">
    <location>
        <begin position="12"/>
        <end position="30"/>
    </location>
</feature>
<comment type="caution">
    <text evidence="2">The sequence shown here is derived from an EMBL/GenBank/DDBJ whole genome shotgun (WGS) entry which is preliminary data.</text>
</comment>
<dbReference type="STRING" id="1802312.A3C06_02310"/>
<dbReference type="EMBL" id="MHRQ01000015">
    <property type="protein sequence ID" value="OHA26853.1"/>
    <property type="molecule type" value="Genomic_DNA"/>
</dbReference>
<keyword evidence="1" id="KW-0472">Membrane</keyword>
<dbReference type="Proteomes" id="UP000177565">
    <property type="component" value="Unassembled WGS sequence"/>
</dbReference>
<proteinExistence type="predicted"/>
<feature type="transmembrane region" description="Helical" evidence="1">
    <location>
        <begin position="50"/>
        <end position="77"/>
    </location>
</feature>
<evidence type="ECO:0008006" key="4">
    <source>
        <dbReference type="Google" id="ProtNLM"/>
    </source>
</evidence>
<reference evidence="2 3" key="1">
    <citation type="journal article" date="2016" name="Nat. Commun.">
        <title>Thousands of microbial genomes shed light on interconnected biogeochemical processes in an aquifer system.</title>
        <authorList>
            <person name="Anantharaman K."/>
            <person name="Brown C.T."/>
            <person name="Hug L.A."/>
            <person name="Sharon I."/>
            <person name="Castelle C.J."/>
            <person name="Probst A.J."/>
            <person name="Thomas B.C."/>
            <person name="Singh A."/>
            <person name="Wilkins M.J."/>
            <person name="Karaoz U."/>
            <person name="Brodie E.L."/>
            <person name="Williams K.H."/>
            <person name="Hubbard S.S."/>
            <person name="Banfield J.F."/>
        </authorList>
    </citation>
    <scope>NUCLEOTIDE SEQUENCE [LARGE SCALE GENOMIC DNA]</scope>
</reference>
<evidence type="ECO:0000313" key="3">
    <source>
        <dbReference type="Proteomes" id="UP000177565"/>
    </source>
</evidence>
<organism evidence="2 3">
    <name type="scientific">Candidatus Taylorbacteria bacterium RIFCSPHIGHO2_02_FULL_46_13</name>
    <dbReference type="NCBI Taxonomy" id="1802312"/>
    <lineage>
        <taxon>Bacteria</taxon>
        <taxon>Candidatus Tayloriibacteriota</taxon>
    </lineage>
</organism>
<dbReference type="InterPro" id="IPR043993">
    <property type="entry name" value="T4SS_pilin"/>
</dbReference>
<accession>A0A1G2MSN1</accession>
<evidence type="ECO:0000313" key="2">
    <source>
        <dbReference type="EMBL" id="OHA26853.1"/>
    </source>
</evidence>
<dbReference type="AlphaFoldDB" id="A0A1G2MSN1"/>
<keyword evidence="1" id="KW-1133">Transmembrane helix</keyword>
<name>A0A1G2MSN1_9BACT</name>
<sequence length="80" mass="8737">MPANIVQQIVNPVISLLIGIAIVVFLWGAVEFVAKADNPEGREVGKRHLVWGIIGLAIIFSVYGILNFIQGTLLCLFRSC</sequence>
<keyword evidence="1" id="KW-0812">Transmembrane</keyword>
<dbReference type="Pfam" id="PF18895">
    <property type="entry name" value="T4SS_pilin"/>
    <property type="match status" value="1"/>
</dbReference>
<protein>
    <recommendedName>
        <fullName evidence="4">DUF4190 domain-containing protein</fullName>
    </recommendedName>
</protein>
<gene>
    <name evidence="2" type="ORF">A3C06_02310</name>
</gene>